<dbReference type="Gene3D" id="3.40.50.1970">
    <property type="match status" value="1"/>
</dbReference>
<protein>
    <recommendedName>
        <fullName evidence="2">phosphoribosylaminoimidazole carboxylase</fullName>
        <ecNumber evidence="2">4.1.1.21</ecNumber>
    </recommendedName>
</protein>
<keyword evidence="3" id="KW-0658">Purine biosynthesis</keyword>
<gene>
    <name evidence="5" type="ORF">DARMORV10_C09P45540.1</name>
</gene>
<dbReference type="UniPathway" id="UPA00074">
    <property type="reaction ID" value="UER00130"/>
</dbReference>
<dbReference type="GO" id="GO:0006189">
    <property type="term" value="P:'de novo' IMP biosynthetic process"/>
    <property type="evidence" value="ECO:0007669"/>
    <property type="project" value="UniProtKB-UniPathway"/>
</dbReference>
<dbReference type="GO" id="GO:0004638">
    <property type="term" value="F:phosphoribosylaminoimidazole carboxylase activity"/>
    <property type="evidence" value="ECO:0007669"/>
    <property type="project" value="UniProtKB-EC"/>
</dbReference>
<dbReference type="InterPro" id="IPR024694">
    <property type="entry name" value="PurE_prokaryotes"/>
</dbReference>
<dbReference type="SUPFAM" id="SSF52255">
    <property type="entry name" value="N5-CAIR mutase (phosphoribosylaminoimidazole carboxylase, PurE)"/>
    <property type="match status" value="1"/>
</dbReference>
<organism evidence="5">
    <name type="scientific">Brassica napus</name>
    <name type="common">Rape</name>
    <dbReference type="NCBI Taxonomy" id="3708"/>
    <lineage>
        <taxon>Eukaryota</taxon>
        <taxon>Viridiplantae</taxon>
        <taxon>Streptophyta</taxon>
        <taxon>Embryophyta</taxon>
        <taxon>Tracheophyta</taxon>
        <taxon>Spermatophyta</taxon>
        <taxon>Magnoliopsida</taxon>
        <taxon>eudicotyledons</taxon>
        <taxon>Gunneridae</taxon>
        <taxon>Pentapetalae</taxon>
        <taxon>rosids</taxon>
        <taxon>malvids</taxon>
        <taxon>Brassicales</taxon>
        <taxon>Brassicaceae</taxon>
        <taxon>Brassiceae</taxon>
        <taxon>Brassica</taxon>
    </lineage>
</organism>
<sequence>INPYHHLYSSFKTKRKLAEYVSLCGRTCQERYRCIHNHSAHSRGVQVIIAGAGGASHLSAICFSTFSFIFLRVLPIGTLSTSLESSPSSEGILTMPRSVPVATVAINNSTNTALLAIRMLGISNTDLVSRMSQYQKDIREENMVKGKKLEQQGWES</sequence>
<accession>A0A816J1T8</accession>
<dbReference type="SMART" id="SM01001">
    <property type="entry name" value="AIRC"/>
    <property type="match status" value="1"/>
</dbReference>
<reference evidence="5" key="1">
    <citation type="submission" date="2021-01" db="EMBL/GenBank/DDBJ databases">
        <authorList>
            <consortium name="Genoscope - CEA"/>
            <person name="William W."/>
        </authorList>
    </citation>
    <scope>NUCLEOTIDE SEQUENCE</scope>
</reference>
<evidence type="ECO:0000256" key="2">
    <source>
        <dbReference type="ARBA" id="ARBA00012329"/>
    </source>
</evidence>
<name>A0A816J1T8_BRANA</name>
<dbReference type="InterPro" id="IPR000031">
    <property type="entry name" value="PurE_dom"/>
</dbReference>
<feature type="domain" description="PurE" evidence="4">
    <location>
        <begin position="8"/>
        <end position="142"/>
    </location>
</feature>
<feature type="non-terminal residue" evidence="5">
    <location>
        <position position="1"/>
    </location>
</feature>
<dbReference type="EC" id="4.1.1.21" evidence="2"/>
<dbReference type="EMBL" id="HG994373">
    <property type="protein sequence ID" value="CAF1760582.1"/>
    <property type="molecule type" value="Genomic_DNA"/>
</dbReference>
<proteinExistence type="predicted"/>
<comment type="pathway">
    <text evidence="1">Purine metabolism; IMP biosynthesis via de novo pathway; 5-amino-1-(5-phospho-D-ribosyl)imidazole-4-carboxylate from 5-amino-1-(5-phospho-D-ribosyl)imidazole (carboxylase route): step 1/1.</text>
</comment>
<evidence type="ECO:0000256" key="3">
    <source>
        <dbReference type="ARBA" id="ARBA00022755"/>
    </source>
</evidence>
<evidence type="ECO:0000259" key="4">
    <source>
        <dbReference type="SMART" id="SM01001"/>
    </source>
</evidence>
<dbReference type="PANTHER" id="PTHR23046">
    <property type="entry name" value="PHOSPHORIBOSYLAMINOIMIDAZOLE CARBOXYLASE CATALYTIC SUBUNIT"/>
    <property type="match status" value="1"/>
</dbReference>
<dbReference type="AlphaFoldDB" id="A0A816J1T8"/>
<dbReference type="PANTHER" id="PTHR23046:SF2">
    <property type="entry name" value="PHOSPHORIBOSYLAMINOIMIDAZOLE CARBOXYLASE"/>
    <property type="match status" value="1"/>
</dbReference>
<dbReference type="Proteomes" id="UP001295469">
    <property type="component" value="Chromosome C09"/>
</dbReference>
<evidence type="ECO:0000256" key="1">
    <source>
        <dbReference type="ARBA" id="ARBA00004747"/>
    </source>
</evidence>
<evidence type="ECO:0000313" key="5">
    <source>
        <dbReference type="EMBL" id="CAF1760582.1"/>
    </source>
</evidence>
<dbReference type="Pfam" id="PF00731">
    <property type="entry name" value="AIRC"/>
    <property type="match status" value="1"/>
</dbReference>